<protein>
    <submittedName>
        <fullName evidence="2">dTDP-4-amino-4,6-dideoxygalactose transaminase</fullName>
    </submittedName>
</protein>
<gene>
    <name evidence="2" type="ORF">HNQ36_003175</name>
</gene>
<dbReference type="SUPFAM" id="SSF53383">
    <property type="entry name" value="PLP-dependent transferases"/>
    <property type="match status" value="1"/>
</dbReference>
<organism evidence="2 3">
    <name type="scientific">Afipia massiliensis</name>
    <dbReference type="NCBI Taxonomy" id="211460"/>
    <lineage>
        <taxon>Bacteria</taxon>
        <taxon>Pseudomonadati</taxon>
        <taxon>Pseudomonadota</taxon>
        <taxon>Alphaproteobacteria</taxon>
        <taxon>Hyphomicrobiales</taxon>
        <taxon>Nitrobacteraceae</taxon>
        <taxon>Afipia</taxon>
    </lineage>
</organism>
<dbReference type="InterPro" id="IPR015421">
    <property type="entry name" value="PyrdxlP-dep_Trfase_major"/>
</dbReference>
<dbReference type="RefSeq" id="WP_210312049.1">
    <property type="nucleotide sequence ID" value="NZ_JACHIJ010000004.1"/>
</dbReference>
<accession>A0A840N3K4</accession>
<keyword evidence="1" id="KW-0663">Pyridoxal phosphate</keyword>
<comment type="caution">
    <text evidence="2">The sequence shown here is derived from an EMBL/GenBank/DDBJ whole genome shotgun (WGS) entry which is preliminary data.</text>
</comment>
<evidence type="ECO:0000313" key="2">
    <source>
        <dbReference type="EMBL" id="MBB5053184.1"/>
    </source>
</evidence>
<dbReference type="Gene3D" id="3.40.640.10">
    <property type="entry name" value="Type I PLP-dependent aspartate aminotransferase-like (Major domain)"/>
    <property type="match status" value="1"/>
</dbReference>
<dbReference type="GO" id="GO:0000271">
    <property type="term" value="P:polysaccharide biosynthetic process"/>
    <property type="evidence" value="ECO:0007669"/>
    <property type="project" value="TreeGrafter"/>
</dbReference>
<proteinExistence type="predicted"/>
<dbReference type="GO" id="GO:0030170">
    <property type="term" value="F:pyridoxal phosphate binding"/>
    <property type="evidence" value="ECO:0007669"/>
    <property type="project" value="TreeGrafter"/>
</dbReference>
<evidence type="ECO:0000256" key="1">
    <source>
        <dbReference type="ARBA" id="ARBA00022898"/>
    </source>
</evidence>
<name>A0A840N3K4_9BRAD</name>
<dbReference type="Proteomes" id="UP000521227">
    <property type="component" value="Unassembled WGS sequence"/>
</dbReference>
<dbReference type="Pfam" id="PF01041">
    <property type="entry name" value="DegT_DnrJ_EryC1"/>
    <property type="match status" value="1"/>
</dbReference>
<dbReference type="PANTHER" id="PTHR30244:SF36">
    <property type="entry name" value="3-OXO-GLUCOSE-6-PHOSPHATE:GLUTAMATE AMINOTRANSFERASE"/>
    <property type="match status" value="1"/>
</dbReference>
<dbReference type="InterPro" id="IPR000653">
    <property type="entry name" value="DegT/StrS_aminotransferase"/>
</dbReference>
<evidence type="ECO:0000313" key="3">
    <source>
        <dbReference type="Proteomes" id="UP000521227"/>
    </source>
</evidence>
<dbReference type="PANTHER" id="PTHR30244">
    <property type="entry name" value="TRANSAMINASE"/>
    <property type="match status" value="1"/>
</dbReference>
<dbReference type="InterPro" id="IPR015424">
    <property type="entry name" value="PyrdxlP-dep_Trfase"/>
</dbReference>
<dbReference type="AlphaFoldDB" id="A0A840N3K4"/>
<sequence length="171" mass="17852">MKPIPFNDLSRNSPAIVGALSAVGERVISGGWYVLGPESKQFEDEFAAFCGSSFAIGVANGSDALELALRAVGVRAGESVATVANAGGYSTHAIRAIGALPLFVDVEPDTQLINLDELASILASTCLWCSRYGGGVARVREEQTKDSAIQTIEGGDCNTSLRLHGGHEART</sequence>
<dbReference type="EMBL" id="JACHIJ010000004">
    <property type="protein sequence ID" value="MBB5053184.1"/>
    <property type="molecule type" value="Genomic_DNA"/>
</dbReference>
<reference evidence="2 3" key="1">
    <citation type="submission" date="2020-08" db="EMBL/GenBank/DDBJ databases">
        <title>Genomic Encyclopedia of Type Strains, Phase IV (KMG-IV): sequencing the most valuable type-strain genomes for metagenomic binning, comparative biology and taxonomic classification.</title>
        <authorList>
            <person name="Goeker M."/>
        </authorList>
    </citation>
    <scope>NUCLEOTIDE SEQUENCE [LARGE SCALE GENOMIC DNA]</scope>
    <source>
        <strain evidence="2 3">DSM 17498</strain>
    </source>
</reference>
<dbReference type="GO" id="GO:0008483">
    <property type="term" value="F:transaminase activity"/>
    <property type="evidence" value="ECO:0007669"/>
    <property type="project" value="TreeGrafter"/>
</dbReference>